<organism evidence="2 3">
    <name type="scientific">Caerostris extrusa</name>
    <name type="common">Bark spider</name>
    <name type="synonym">Caerostris bankana</name>
    <dbReference type="NCBI Taxonomy" id="172846"/>
    <lineage>
        <taxon>Eukaryota</taxon>
        <taxon>Metazoa</taxon>
        <taxon>Ecdysozoa</taxon>
        <taxon>Arthropoda</taxon>
        <taxon>Chelicerata</taxon>
        <taxon>Arachnida</taxon>
        <taxon>Araneae</taxon>
        <taxon>Araneomorphae</taxon>
        <taxon>Entelegynae</taxon>
        <taxon>Araneoidea</taxon>
        <taxon>Araneidae</taxon>
        <taxon>Caerostris</taxon>
    </lineage>
</organism>
<gene>
    <name evidence="2" type="ORF">CEXT_375821</name>
</gene>
<dbReference type="Proteomes" id="UP001054945">
    <property type="component" value="Unassembled WGS sequence"/>
</dbReference>
<evidence type="ECO:0000313" key="3">
    <source>
        <dbReference type="Proteomes" id="UP001054945"/>
    </source>
</evidence>
<evidence type="ECO:0000313" key="2">
    <source>
        <dbReference type="EMBL" id="GIY95406.1"/>
    </source>
</evidence>
<accession>A0AAV4XJN8</accession>
<feature type="region of interest" description="Disordered" evidence="1">
    <location>
        <begin position="130"/>
        <end position="151"/>
    </location>
</feature>
<evidence type="ECO:0000256" key="1">
    <source>
        <dbReference type="SAM" id="MobiDB-lite"/>
    </source>
</evidence>
<sequence length="551" mass="63741">MSHGKKIIKDDVLYKTIRQNDKSLEDEKNSLPHYFENHISDKRIICRKTSVLQEKAQKDLVKGIMSKFKSDKNSNKINYNDSSFKKKIDVILDSEQHQKMPKRIKRTHKKIKYVKNNMDSDVPKKICQVSTKCKNPPSSPDSNNLEFEGSKNMDSNTKKAFVETVKNCLLEMVNKLGSEEEFMETDPCDKNVFNDSTYIAKPLPEDKIFHHSSIGNIFSKSVLHETNISNNNNRICNEKSLETIEDPVILKDSDSLVPYATEYSDIDISSFNDKLLRLQKDCPICSYRKFVDNLRVDKLIILKGGYYSILLDFKKFFCTNFLSKLHETPVSINAETCDNLLTPPEQSTSIQTNLKEIAKQFNSNVQLPSLLSLSECEKKDMIEVFPNKCQRCKKVLPFFEVPLIEKKLDVKYTYLKMTCRECNLLTSVQNGKYSFIIDSYLQEEYKRHLSSINFNDAFVESVWSQFPVKFKSLLNNYSTRKPLSEMSSKKKNPQHIEFISDSSKPVDVYQIENRLVCAGCFQNLKKDEVFYHLSKCNTPRIPNSINVSCLE</sequence>
<keyword evidence="3" id="KW-1185">Reference proteome</keyword>
<dbReference type="EMBL" id="BPLR01000517">
    <property type="protein sequence ID" value="GIY95406.1"/>
    <property type="molecule type" value="Genomic_DNA"/>
</dbReference>
<name>A0AAV4XJN8_CAEEX</name>
<protein>
    <submittedName>
        <fullName evidence="2">Uncharacterized protein</fullName>
    </submittedName>
</protein>
<proteinExistence type="predicted"/>
<reference evidence="2 3" key="1">
    <citation type="submission" date="2021-06" db="EMBL/GenBank/DDBJ databases">
        <title>Caerostris extrusa draft genome.</title>
        <authorList>
            <person name="Kono N."/>
            <person name="Arakawa K."/>
        </authorList>
    </citation>
    <scope>NUCLEOTIDE SEQUENCE [LARGE SCALE GENOMIC DNA]</scope>
</reference>
<dbReference type="AlphaFoldDB" id="A0AAV4XJN8"/>
<comment type="caution">
    <text evidence="2">The sequence shown here is derived from an EMBL/GenBank/DDBJ whole genome shotgun (WGS) entry which is preliminary data.</text>
</comment>